<sequence>MRAFFHGDYEDITPEDNKSIYKLMDWLKEQPEGEVAYSLTTLAKQEDLNIKTNQQAINGMNVLLKNHDLDEIVFQCLYFRRKNRTFWGRLTSRIYYYMFLIKAKFFDNSSVTKNSTNK</sequence>
<organism evidence="1 2">
    <name type="scientific">Ligilactobacillus salivarius</name>
    <dbReference type="NCBI Taxonomy" id="1624"/>
    <lineage>
        <taxon>Bacteria</taxon>
        <taxon>Bacillati</taxon>
        <taxon>Bacillota</taxon>
        <taxon>Bacilli</taxon>
        <taxon>Lactobacillales</taxon>
        <taxon>Lactobacillaceae</taxon>
        <taxon>Ligilactobacillus</taxon>
    </lineage>
</organism>
<reference evidence="1 2" key="1">
    <citation type="journal article" date="2014" name="BMC Genomics">
        <title>Unusual genome complexity in Lactobacillus salivarius JCM1046.</title>
        <authorList>
            <person name="Raftis E.J."/>
            <person name="Forde B.M."/>
            <person name="Claesson M.J."/>
            <person name="O'Toole P.W."/>
        </authorList>
    </citation>
    <scope>NUCLEOTIDE SEQUENCE [LARGE SCALE GENOMIC DNA]</scope>
    <source>
        <strain evidence="1 2">JCM1046</strain>
        <plasmid evidence="1 2">pMP1046B</plasmid>
    </source>
</reference>
<proteinExistence type="predicted"/>
<dbReference type="AlphaFoldDB" id="A0A089RZ50"/>
<keyword evidence="1" id="KW-0614">Plasmid</keyword>
<protein>
    <submittedName>
        <fullName evidence="1">Uncharacterized protein</fullName>
    </submittedName>
</protein>
<name>A0A089RZ50_9LACO</name>
<dbReference type="RefSeq" id="WP_044005852.1">
    <property type="nucleotide sequence ID" value="NZ_CP007648.1"/>
</dbReference>
<evidence type="ECO:0000313" key="2">
    <source>
        <dbReference type="Proteomes" id="UP000029488"/>
    </source>
</evidence>
<gene>
    <name evidence="1" type="ORF">LSJ_3101c</name>
</gene>
<evidence type="ECO:0000313" key="1">
    <source>
        <dbReference type="EMBL" id="AIR11717.1"/>
    </source>
</evidence>
<accession>A0A089RZ50</accession>
<dbReference type="KEGG" id="lsj:LSJ_3101c"/>
<dbReference type="EMBL" id="CP007648">
    <property type="protein sequence ID" value="AIR11717.1"/>
    <property type="molecule type" value="Genomic_DNA"/>
</dbReference>
<dbReference type="Proteomes" id="UP000029488">
    <property type="component" value="Plasmid pMP1046B"/>
</dbReference>
<geneLocation type="plasmid" evidence="1 2">
    <name>pMP1046B</name>
</geneLocation>